<keyword evidence="8" id="KW-1185">Reference proteome</keyword>
<sequence>MSSLPKRKKTNPFKNNGYKATDAEDSDEFPTPPDHTVVYNLLEVEKPFKKAKYKNSKRIKPTRQHIAAEKAKEWPNDFPTFWSIAQAPSLKPNKKYCDITGLHAFYKDPKTNLRYHNAEIYQAIQQLPPSAEQTYLSLRNANVVLR</sequence>
<accession>A0A2T9YZJ5</accession>
<keyword evidence="2" id="KW-0805">Transcription regulation</keyword>
<evidence type="ECO:0000313" key="8">
    <source>
        <dbReference type="Proteomes" id="UP000245383"/>
    </source>
</evidence>
<dbReference type="InterPro" id="IPR029525">
    <property type="entry name" value="INO80C/Ies6"/>
</dbReference>
<evidence type="ECO:0000256" key="1">
    <source>
        <dbReference type="ARBA" id="ARBA00004123"/>
    </source>
</evidence>
<dbReference type="AlphaFoldDB" id="A0A2T9YZJ5"/>
<dbReference type="PANTHER" id="PTHR31200">
    <property type="entry name" value="INO80 COMPLEX SUBUNIT C"/>
    <property type="match status" value="1"/>
</dbReference>
<evidence type="ECO:0000256" key="2">
    <source>
        <dbReference type="ARBA" id="ARBA00023015"/>
    </source>
</evidence>
<dbReference type="InterPro" id="IPR013272">
    <property type="entry name" value="Vps72/YL1_C"/>
</dbReference>
<evidence type="ECO:0000259" key="6">
    <source>
        <dbReference type="SMART" id="SM00993"/>
    </source>
</evidence>
<dbReference type="PANTHER" id="PTHR31200:SF1">
    <property type="entry name" value="INO80 COMPLEX SUBUNIT C"/>
    <property type="match status" value="1"/>
</dbReference>
<dbReference type="GO" id="GO:0031011">
    <property type="term" value="C:Ino80 complex"/>
    <property type="evidence" value="ECO:0007669"/>
    <property type="project" value="InterPro"/>
</dbReference>
<feature type="region of interest" description="Disordered" evidence="5">
    <location>
        <begin position="1"/>
        <end position="32"/>
    </location>
</feature>
<reference evidence="7 8" key="1">
    <citation type="journal article" date="2018" name="MBio">
        <title>Comparative Genomics Reveals the Core Gene Toolbox for the Fungus-Insect Symbiosis.</title>
        <authorList>
            <person name="Wang Y."/>
            <person name="Stata M."/>
            <person name="Wang W."/>
            <person name="Stajich J.E."/>
            <person name="White M.M."/>
            <person name="Moncalvo J.M."/>
        </authorList>
    </citation>
    <scope>NUCLEOTIDE SEQUENCE [LARGE SCALE GENOMIC DNA]</scope>
    <source>
        <strain evidence="7 8">SWE-8-4</strain>
    </source>
</reference>
<dbReference type="Proteomes" id="UP000245383">
    <property type="component" value="Unassembled WGS sequence"/>
</dbReference>
<dbReference type="Pfam" id="PF08265">
    <property type="entry name" value="YL1_C"/>
    <property type="match status" value="1"/>
</dbReference>
<feature type="compositionally biased region" description="Basic residues" evidence="5">
    <location>
        <begin position="1"/>
        <end position="11"/>
    </location>
</feature>
<evidence type="ECO:0000256" key="3">
    <source>
        <dbReference type="ARBA" id="ARBA00023163"/>
    </source>
</evidence>
<keyword evidence="4" id="KW-0539">Nucleus</keyword>
<keyword evidence="3" id="KW-0804">Transcription</keyword>
<comment type="subcellular location">
    <subcellularLocation>
        <location evidence="1">Nucleus</location>
    </subcellularLocation>
</comment>
<evidence type="ECO:0000313" key="7">
    <source>
        <dbReference type="EMBL" id="PVU97737.1"/>
    </source>
</evidence>
<evidence type="ECO:0000256" key="5">
    <source>
        <dbReference type="SAM" id="MobiDB-lite"/>
    </source>
</evidence>
<dbReference type="SMART" id="SM00993">
    <property type="entry name" value="YL1_C"/>
    <property type="match status" value="1"/>
</dbReference>
<dbReference type="GO" id="GO:0006338">
    <property type="term" value="P:chromatin remodeling"/>
    <property type="evidence" value="ECO:0007669"/>
    <property type="project" value="InterPro"/>
</dbReference>
<proteinExistence type="predicted"/>
<protein>
    <recommendedName>
        <fullName evidence="6">Vps72/YL1 C-terminal domain-containing protein</fullName>
    </recommendedName>
</protein>
<dbReference type="OrthoDB" id="49520at2759"/>
<dbReference type="STRING" id="133385.A0A2T9YZJ5"/>
<comment type="caution">
    <text evidence="7">The sequence shown here is derived from an EMBL/GenBank/DDBJ whole genome shotgun (WGS) entry which is preliminary data.</text>
</comment>
<evidence type="ECO:0000256" key="4">
    <source>
        <dbReference type="ARBA" id="ARBA00023242"/>
    </source>
</evidence>
<dbReference type="EMBL" id="MBFR01000008">
    <property type="protein sequence ID" value="PVU97737.1"/>
    <property type="molecule type" value="Genomic_DNA"/>
</dbReference>
<feature type="domain" description="Vps72/YL1 C-terminal" evidence="6">
    <location>
        <begin position="95"/>
        <end position="124"/>
    </location>
</feature>
<gene>
    <name evidence="7" type="ORF">BB561_000377</name>
</gene>
<name>A0A2T9YZJ5_9FUNG</name>
<organism evidence="7 8">
    <name type="scientific">Smittium simulii</name>
    <dbReference type="NCBI Taxonomy" id="133385"/>
    <lineage>
        <taxon>Eukaryota</taxon>
        <taxon>Fungi</taxon>
        <taxon>Fungi incertae sedis</taxon>
        <taxon>Zoopagomycota</taxon>
        <taxon>Kickxellomycotina</taxon>
        <taxon>Harpellomycetes</taxon>
        <taxon>Harpellales</taxon>
        <taxon>Legeriomycetaceae</taxon>
        <taxon>Smittium</taxon>
    </lineage>
</organism>